<dbReference type="OrthoDB" id="4119890at2"/>
<evidence type="ECO:0000259" key="1">
    <source>
        <dbReference type="PROSITE" id="PS51186"/>
    </source>
</evidence>
<sequence length="358" mass="38805">MHITRLALADDAATLLAAQMLHARTVESGEEVGAFLPVEAVQALRRPSPTHERLIWLAQDDDGQGLGVAYAHWYRGEANTDMAFTHVWTRPEARGRGVGRALYAALLADLPPQRTRILSYVVADPADGPLASSQAPGPRFARAVGLRVGELCHLRRHPWPTSAALLDSLDPAVPGPDGTTRVGDYTIEVYVNGVAPELQEDVARLHGMVEAEVEAGDIDYEPEPFTAADYRAGIARAVANGTRRVEAVAVWVDPAGRRRAVGVSGYAVPPQPDANIEVLETLVERDHRGHRLGWAVKCAVERQLLTMDLPHPAVSTCTADENAYMLAINDALGFREVLQLADLIGQRAEIAQRLAADR</sequence>
<proteinExistence type="predicted"/>
<dbReference type="Gene3D" id="3.40.630.30">
    <property type="match status" value="1"/>
</dbReference>
<name>A0A1Q5PUE7_9ACTO</name>
<dbReference type="AlphaFoldDB" id="A0A1Q5PUE7"/>
<dbReference type="RefSeq" id="WP_073825641.1">
    <property type="nucleotide sequence ID" value="NZ_MQVS01000010.1"/>
</dbReference>
<dbReference type="SUPFAM" id="SSF55729">
    <property type="entry name" value="Acyl-CoA N-acyltransferases (Nat)"/>
    <property type="match status" value="1"/>
</dbReference>
<comment type="caution">
    <text evidence="2">The sequence shown here is derived from an EMBL/GenBank/DDBJ whole genome shotgun (WGS) entry which is preliminary data.</text>
</comment>
<accession>A0A1Q5PUE7</accession>
<dbReference type="Pfam" id="PF00583">
    <property type="entry name" value="Acetyltransf_1"/>
    <property type="match status" value="1"/>
</dbReference>
<dbReference type="PROSITE" id="PS51186">
    <property type="entry name" value="GNAT"/>
    <property type="match status" value="1"/>
</dbReference>
<organism evidence="2 3">
    <name type="scientific">Buchananella hordeovulneris</name>
    <dbReference type="NCBI Taxonomy" id="52770"/>
    <lineage>
        <taxon>Bacteria</taxon>
        <taxon>Bacillati</taxon>
        <taxon>Actinomycetota</taxon>
        <taxon>Actinomycetes</taxon>
        <taxon>Actinomycetales</taxon>
        <taxon>Actinomycetaceae</taxon>
        <taxon>Buchananella</taxon>
    </lineage>
</organism>
<gene>
    <name evidence="2" type="ORF">BSZ40_09340</name>
</gene>
<evidence type="ECO:0000313" key="3">
    <source>
        <dbReference type="Proteomes" id="UP000185612"/>
    </source>
</evidence>
<keyword evidence="3" id="KW-1185">Reference proteome</keyword>
<evidence type="ECO:0000313" key="2">
    <source>
        <dbReference type="EMBL" id="OKL51099.1"/>
    </source>
</evidence>
<dbReference type="STRING" id="52770.BSZ40_09340"/>
<dbReference type="InterPro" id="IPR000182">
    <property type="entry name" value="GNAT_dom"/>
</dbReference>
<dbReference type="Proteomes" id="UP000185612">
    <property type="component" value="Unassembled WGS sequence"/>
</dbReference>
<dbReference type="GO" id="GO:0016747">
    <property type="term" value="F:acyltransferase activity, transferring groups other than amino-acyl groups"/>
    <property type="evidence" value="ECO:0007669"/>
    <property type="project" value="InterPro"/>
</dbReference>
<dbReference type="InterPro" id="IPR016181">
    <property type="entry name" value="Acyl_CoA_acyltransferase"/>
</dbReference>
<protein>
    <recommendedName>
        <fullName evidence="1">N-acetyltransferase domain-containing protein</fullName>
    </recommendedName>
</protein>
<feature type="domain" description="N-acetyltransferase" evidence="1">
    <location>
        <begin position="13"/>
        <end position="172"/>
    </location>
</feature>
<reference evidence="3" key="1">
    <citation type="submission" date="2016-12" db="EMBL/GenBank/DDBJ databases">
        <authorList>
            <person name="Meng X."/>
        </authorList>
    </citation>
    <scope>NUCLEOTIDE SEQUENCE [LARGE SCALE GENOMIC DNA]</scope>
    <source>
        <strain evidence="3">DSM 20732</strain>
    </source>
</reference>
<dbReference type="EMBL" id="MQVS01000010">
    <property type="protein sequence ID" value="OKL51099.1"/>
    <property type="molecule type" value="Genomic_DNA"/>
</dbReference>